<dbReference type="GO" id="GO:0006355">
    <property type="term" value="P:regulation of DNA-templated transcription"/>
    <property type="evidence" value="ECO:0007669"/>
    <property type="project" value="TreeGrafter"/>
</dbReference>
<comment type="subcellular location">
    <subcellularLocation>
        <location evidence="1">Nucleus</location>
    </subcellularLocation>
</comment>
<reference evidence="8 9" key="1">
    <citation type="submission" date="2024-05" db="EMBL/GenBank/DDBJ databases">
        <authorList>
            <person name="Wallberg A."/>
        </authorList>
    </citation>
    <scope>NUCLEOTIDE SEQUENCE [LARGE SCALE GENOMIC DNA]</scope>
</reference>
<dbReference type="PROSITE" id="PS01359">
    <property type="entry name" value="ZF_PHD_1"/>
    <property type="match status" value="1"/>
</dbReference>
<dbReference type="InterPro" id="IPR043151">
    <property type="entry name" value="BAH_sf"/>
</dbReference>
<dbReference type="Gene3D" id="3.30.40.10">
    <property type="entry name" value="Zinc/RING finger domain, C3HC4 (zinc finger)"/>
    <property type="match status" value="1"/>
</dbReference>
<accession>A0AAV2SRF6</accession>
<evidence type="ECO:0000313" key="9">
    <source>
        <dbReference type="Proteomes" id="UP001497623"/>
    </source>
</evidence>
<dbReference type="Pfam" id="PF20826">
    <property type="entry name" value="PHD_5"/>
    <property type="match status" value="1"/>
</dbReference>
<dbReference type="InterPro" id="IPR013083">
    <property type="entry name" value="Znf_RING/FYVE/PHD"/>
</dbReference>
<proteinExistence type="predicted"/>
<dbReference type="SMART" id="SM00249">
    <property type="entry name" value="PHD"/>
    <property type="match status" value="1"/>
</dbReference>
<keyword evidence="2" id="KW-0479">Metal-binding</keyword>
<feature type="region of interest" description="Disordered" evidence="6">
    <location>
        <begin position="258"/>
        <end position="356"/>
    </location>
</feature>
<dbReference type="PROSITE" id="PS51038">
    <property type="entry name" value="BAH"/>
    <property type="match status" value="1"/>
</dbReference>
<evidence type="ECO:0000256" key="1">
    <source>
        <dbReference type="ARBA" id="ARBA00004123"/>
    </source>
</evidence>
<dbReference type="AlphaFoldDB" id="A0AAV2SRF6"/>
<dbReference type="FunFam" id="3.30.40.10:FF:000113">
    <property type="entry name" value="Histone-lysine N-methyltransferase"/>
    <property type="match status" value="1"/>
</dbReference>
<feature type="compositionally biased region" description="Low complexity" evidence="6">
    <location>
        <begin position="293"/>
        <end position="322"/>
    </location>
</feature>
<name>A0AAV2SRF6_MEGNR</name>
<keyword evidence="3" id="KW-0863">Zinc-finger</keyword>
<dbReference type="Gene3D" id="2.30.30.490">
    <property type="match status" value="1"/>
</dbReference>
<feature type="compositionally biased region" description="Low complexity" evidence="6">
    <location>
        <begin position="264"/>
        <end position="276"/>
    </location>
</feature>
<evidence type="ECO:0000256" key="6">
    <source>
        <dbReference type="SAM" id="MobiDB-lite"/>
    </source>
</evidence>
<dbReference type="GO" id="GO:0042800">
    <property type="term" value="F:histone H3K4 methyltransferase activity"/>
    <property type="evidence" value="ECO:0007669"/>
    <property type="project" value="TreeGrafter"/>
</dbReference>
<dbReference type="CDD" id="cd15548">
    <property type="entry name" value="PHD_ASH1L"/>
    <property type="match status" value="1"/>
</dbReference>
<comment type="caution">
    <text evidence="8">The sequence shown here is derived from an EMBL/GenBank/DDBJ whole genome shotgun (WGS) entry which is preliminary data.</text>
</comment>
<protein>
    <recommendedName>
        <fullName evidence="7">BAH domain-containing protein</fullName>
    </recommendedName>
</protein>
<dbReference type="Proteomes" id="UP001497623">
    <property type="component" value="Unassembled WGS sequence"/>
</dbReference>
<dbReference type="InterPro" id="IPR019786">
    <property type="entry name" value="Zinc_finger_PHD-type_CS"/>
</dbReference>
<dbReference type="InterPro" id="IPR001025">
    <property type="entry name" value="BAH_dom"/>
</dbReference>
<feature type="domain" description="BAH" evidence="7">
    <location>
        <begin position="94"/>
        <end position="231"/>
    </location>
</feature>
<evidence type="ECO:0000313" key="8">
    <source>
        <dbReference type="EMBL" id="CAL4234108.1"/>
    </source>
</evidence>
<keyword evidence="5" id="KW-0539">Nucleus</keyword>
<dbReference type="PANTHER" id="PTHR46147">
    <property type="entry name" value="HISTONE-LYSINE N-METHYLTRANSFERASE ASH1"/>
    <property type="match status" value="1"/>
</dbReference>
<dbReference type="GO" id="GO:0008270">
    <property type="term" value="F:zinc ion binding"/>
    <property type="evidence" value="ECO:0007669"/>
    <property type="project" value="UniProtKB-KW"/>
</dbReference>
<dbReference type="GO" id="GO:0003682">
    <property type="term" value="F:chromatin binding"/>
    <property type="evidence" value="ECO:0007669"/>
    <property type="project" value="InterPro"/>
</dbReference>
<dbReference type="InterPro" id="IPR011011">
    <property type="entry name" value="Znf_FYVE_PHD"/>
</dbReference>
<gene>
    <name evidence="8" type="ORF">MNOR_LOCUS39967</name>
</gene>
<keyword evidence="4" id="KW-0862">Zinc</keyword>
<dbReference type="Pfam" id="PF01426">
    <property type="entry name" value="BAH"/>
    <property type="match status" value="1"/>
</dbReference>
<feature type="non-terminal residue" evidence="8">
    <location>
        <position position="1"/>
    </location>
</feature>
<evidence type="ECO:0000256" key="5">
    <source>
        <dbReference type="ARBA" id="ARBA00023242"/>
    </source>
</evidence>
<evidence type="ECO:0000256" key="3">
    <source>
        <dbReference type="ARBA" id="ARBA00022771"/>
    </source>
</evidence>
<organism evidence="8 9">
    <name type="scientific">Meganyctiphanes norvegica</name>
    <name type="common">Northern krill</name>
    <name type="synonym">Thysanopoda norvegica</name>
    <dbReference type="NCBI Taxonomy" id="48144"/>
    <lineage>
        <taxon>Eukaryota</taxon>
        <taxon>Metazoa</taxon>
        <taxon>Ecdysozoa</taxon>
        <taxon>Arthropoda</taxon>
        <taxon>Crustacea</taxon>
        <taxon>Multicrustacea</taxon>
        <taxon>Malacostraca</taxon>
        <taxon>Eumalacostraca</taxon>
        <taxon>Eucarida</taxon>
        <taxon>Euphausiacea</taxon>
        <taxon>Euphausiidae</taxon>
        <taxon>Meganyctiphanes</taxon>
    </lineage>
</organism>
<sequence>PLKLGGPVCNFEFEDEDVIRCVCNLHRDEGVMIQCERCLVWQHCDCMGVLDSPEHYLCEECSPRLISPEVLMNPQPQEVPRDHKYFITLLRDNLQLKQGDSVYILRDRPNQKSGERRQPAYKLVKDVKPHDLLIFKIENLWIDEKGDKFAFGHHFLRPHETFHEPWRKFFPNEVIRSPLCEILPLDMIVNHCWVLDLNTYCRGRPIGSSEDHVYVCEYRVDKSARIFSKISKPKYPICTKPFAFITFPEKLRPQRTYTPHEVISNSRGRSSSSGASKELIEDKLSGNSGGSGSRENSSSRSSSEQRSAATSGSSTSSNNGRSSRSRERPASTLAEISSEQPMATITKPEDTPQKRAKKRARCNMVATKLLNLLPSKGGVDLSYLLENNKRQRKKTAAFVSM</sequence>
<evidence type="ECO:0000256" key="2">
    <source>
        <dbReference type="ARBA" id="ARBA00022723"/>
    </source>
</evidence>
<dbReference type="CDD" id="cd04717">
    <property type="entry name" value="BAH_polybromo"/>
    <property type="match status" value="1"/>
</dbReference>
<feature type="non-terminal residue" evidence="8">
    <location>
        <position position="401"/>
    </location>
</feature>
<dbReference type="InterPro" id="IPR001965">
    <property type="entry name" value="Znf_PHD"/>
</dbReference>
<dbReference type="SMART" id="SM00439">
    <property type="entry name" value="BAH"/>
    <property type="match status" value="1"/>
</dbReference>
<dbReference type="EMBL" id="CAXKWB010112520">
    <property type="protein sequence ID" value="CAL4234108.1"/>
    <property type="molecule type" value="Genomic_DNA"/>
</dbReference>
<feature type="compositionally biased region" description="Polar residues" evidence="6">
    <location>
        <begin position="334"/>
        <end position="343"/>
    </location>
</feature>
<keyword evidence="9" id="KW-1185">Reference proteome</keyword>
<evidence type="ECO:0000256" key="4">
    <source>
        <dbReference type="ARBA" id="ARBA00022833"/>
    </source>
</evidence>
<dbReference type="GO" id="GO:0005654">
    <property type="term" value="C:nucleoplasm"/>
    <property type="evidence" value="ECO:0007669"/>
    <property type="project" value="TreeGrafter"/>
</dbReference>
<evidence type="ECO:0000259" key="7">
    <source>
        <dbReference type="PROSITE" id="PS51038"/>
    </source>
</evidence>
<dbReference type="SUPFAM" id="SSF57903">
    <property type="entry name" value="FYVE/PHD zinc finger"/>
    <property type="match status" value="1"/>
</dbReference>
<dbReference type="PANTHER" id="PTHR46147:SF3">
    <property type="entry name" value="HISTONE-LYSINE N-METHYLTRANSFERASE ASH1"/>
    <property type="match status" value="1"/>
</dbReference>
<dbReference type="InterPro" id="IPR043319">
    <property type="entry name" value="PHD_ASH1L"/>
</dbReference>